<feature type="compositionally biased region" description="Polar residues" evidence="2">
    <location>
        <begin position="1"/>
        <end position="13"/>
    </location>
</feature>
<dbReference type="InterPro" id="IPR011009">
    <property type="entry name" value="Kinase-like_dom_sf"/>
</dbReference>
<keyword evidence="1" id="KW-0175">Coiled coil</keyword>
<dbReference type="InterPro" id="IPR000719">
    <property type="entry name" value="Prot_kinase_dom"/>
</dbReference>
<dbReference type="EMBL" id="CAJNJQ010000443">
    <property type="protein sequence ID" value="CAE7078559.1"/>
    <property type="molecule type" value="Genomic_DNA"/>
</dbReference>
<protein>
    <recommendedName>
        <fullName evidence="3">Protein kinase domain-containing protein</fullName>
    </recommendedName>
</protein>
<feature type="compositionally biased region" description="Low complexity" evidence="2">
    <location>
        <begin position="23"/>
        <end position="44"/>
    </location>
</feature>
<dbReference type="InterPro" id="IPR059179">
    <property type="entry name" value="MLKL-like_MCAfunc"/>
</dbReference>
<dbReference type="PANTHER" id="PTHR44329">
    <property type="entry name" value="SERINE/THREONINE-PROTEIN KINASE TNNI3K-RELATED"/>
    <property type="match status" value="1"/>
</dbReference>
<evidence type="ECO:0000313" key="4">
    <source>
        <dbReference type="EMBL" id="CAE7078559.1"/>
    </source>
</evidence>
<dbReference type="GO" id="GO:0004674">
    <property type="term" value="F:protein serine/threonine kinase activity"/>
    <property type="evidence" value="ECO:0007669"/>
    <property type="project" value="TreeGrafter"/>
</dbReference>
<evidence type="ECO:0000256" key="1">
    <source>
        <dbReference type="SAM" id="Coils"/>
    </source>
</evidence>
<name>A0A8H3DRR3_9AGAM</name>
<dbReference type="PROSITE" id="PS50011">
    <property type="entry name" value="PROTEIN_KINASE_DOM"/>
    <property type="match status" value="1"/>
</dbReference>
<evidence type="ECO:0000259" key="3">
    <source>
        <dbReference type="PROSITE" id="PS50011"/>
    </source>
</evidence>
<dbReference type="InterPro" id="IPR001245">
    <property type="entry name" value="Ser-Thr/Tyr_kinase_cat_dom"/>
</dbReference>
<dbReference type="Gene3D" id="1.10.510.10">
    <property type="entry name" value="Transferase(Phosphotransferase) domain 1"/>
    <property type="match status" value="1"/>
</dbReference>
<organism evidence="4 5">
    <name type="scientific">Rhizoctonia solani</name>
    <dbReference type="NCBI Taxonomy" id="456999"/>
    <lineage>
        <taxon>Eukaryota</taxon>
        <taxon>Fungi</taxon>
        <taxon>Dikarya</taxon>
        <taxon>Basidiomycota</taxon>
        <taxon>Agaricomycotina</taxon>
        <taxon>Agaricomycetes</taxon>
        <taxon>Cantharellales</taxon>
        <taxon>Ceratobasidiaceae</taxon>
        <taxon>Rhizoctonia</taxon>
    </lineage>
</organism>
<comment type="caution">
    <text evidence="4">The sequence shown here is derived from an EMBL/GenBank/DDBJ whole genome shotgun (WGS) entry which is preliminary data.</text>
</comment>
<reference evidence="4" key="1">
    <citation type="submission" date="2021-01" db="EMBL/GenBank/DDBJ databases">
        <authorList>
            <person name="Kaushik A."/>
        </authorList>
    </citation>
    <scope>NUCLEOTIDE SEQUENCE</scope>
    <source>
        <strain evidence="4">AG5</strain>
    </source>
</reference>
<dbReference type="InterPro" id="IPR051681">
    <property type="entry name" value="Ser/Thr_Kinases-Pseudokinases"/>
</dbReference>
<dbReference type="AlphaFoldDB" id="A0A8H3DRR3"/>
<gene>
    <name evidence="4" type="ORF">RDB_LOCUS21922</name>
</gene>
<evidence type="ECO:0000313" key="5">
    <source>
        <dbReference type="Proteomes" id="UP000663827"/>
    </source>
</evidence>
<dbReference type="CDD" id="cd21037">
    <property type="entry name" value="MLKL_NTD"/>
    <property type="match status" value="1"/>
</dbReference>
<dbReference type="Proteomes" id="UP000663827">
    <property type="component" value="Unassembled WGS sequence"/>
</dbReference>
<dbReference type="Pfam" id="PF07714">
    <property type="entry name" value="PK_Tyr_Ser-Thr"/>
    <property type="match status" value="1"/>
</dbReference>
<dbReference type="InterPro" id="IPR036537">
    <property type="entry name" value="Adaptor_Cbl_N_dom_sf"/>
</dbReference>
<dbReference type="SUPFAM" id="SSF56112">
    <property type="entry name" value="Protein kinase-like (PK-like)"/>
    <property type="match status" value="1"/>
</dbReference>
<evidence type="ECO:0000256" key="2">
    <source>
        <dbReference type="SAM" id="MobiDB-lite"/>
    </source>
</evidence>
<dbReference type="GO" id="GO:0007166">
    <property type="term" value="P:cell surface receptor signaling pathway"/>
    <property type="evidence" value="ECO:0007669"/>
    <property type="project" value="InterPro"/>
</dbReference>
<sequence length="659" mass="73551">MVSSSTSNVNSRPGSGIRKTLRSWMSSSSSGFSDPPSSSRPASRTANVLTPPTSPPSKYVHQGDVEMEDGTRSPPLPRSSRPPPMPVPQPASSSFGDSLHIPRSARPRSRTPSFALPIPENETYALSSLATQCALTLSEVTKEIAPIPAVGELVGCLKHVFQAVERSKVNKDQWKLLRGRCVMVLRIAGAHVDNYGKDQYPNLIEAAALLQDTLNRVEERARYYNEMNELVALVLYQSISDEIRALFADLDACLALFNFTAEVAQEQWTGEYQAVQRREASELQRLRGELEKLNINFDSLRQNQGELLEKTNKMVDALQQVLVDKSMILQDQTTATVASYVDAQQLVRTILSVTGLRLPPKLLLGKQCILDAPIPIKTGITCDIYSASFLGGEKVAKKVFRIGMSDQDYVEKYATRFLRIATLWSDFRSDYTLPFYGIGMESFEGDNHFQLYMVSPLMKNFDAITFLKQYRGHQGMKKNILRIITDAAKGLQYLHNREPPVVHSGMRGDNILITDSEGGILGGFGLTKALESVGNNKIPPAVMTGKTESQRWMAPEMFVDDPPLETPCDIWGWAMAALEIVSGSIPYHTHKQAMTIILKISSGPPRREHHPKFEEYAHRPDEMWELLQRCWAMEPSERPTIDEVVGRLKQIARMPEAGV</sequence>
<feature type="coiled-coil region" evidence="1">
    <location>
        <begin position="276"/>
        <end position="310"/>
    </location>
</feature>
<dbReference type="PANTHER" id="PTHR44329:SF214">
    <property type="entry name" value="PROTEIN KINASE DOMAIN-CONTAINING PROTEIN"/>
    <property type="match status" value="1"/>
</dbReference>
<dbReference type="GO" id="GO:0005524">
    <property type="term" value="F:ATP binding"/>
    <property type="evidence" value="ECO:0007669"/>
    <property type="project" value="InterPro"/>
</dbReference>
<feature type="compositionally biased region" description="Pro residues" evidence="2">
    <location>
        <begin position="74"/>
        <end position="89"/>
    </location>
</feature>
<feature type="domain" description="Protein kinase" evidence="3">
    <location>
        <begin position="370"/>
        <end position="651"/>
    </location>
</feature>
<feature type="region of interest" description="Disordered" evidence="2">
    <location>
        <begin position="1"/>
        <end position="116"/>
    </location>
</feature>
<accession>A0A8H3DRR3</accession>
<dbReference type="Gene3D" id="1.20.930.20">
    <property type="entry name" value="Adaptor protein Cbl, N-terminal domain"/>
    <property type="match status" value="1"/>
</dbReference>
<proteinExistence type="predicted"/>